<gene>
    <name evidence="2" type="ORF">LTR25_003259</name>
</gene>
<proteinExistence type="predicted"/>
<evidence type="ECO:0000256" key="1">
    <source>
        <dbReference type="SAM" id="MobiDB-lite"/>
    </source>
</evidence>
<dbReference type="AlphaFoldDB" id="A0AAV9QBI5"/>
<protein>
    <submittedName>
        <fullName evidence="2">Uncharacterized protein</fullName>
    </submittedName>
</protein>
<accession>A0AAV9QBI5</accession>
<sequence>MSPLRIGGPDDEDITDVESKDISMSQNKPSQPHLAMVKKKVTQTVPQPSPPSIAKPIGTISLEVLFNNRILLSSFIRNFERKDYRFLSQLAASMPEA</sequence>
<comment type="caution">
    <text evidence="2">The sequence shown here is derived from an EMBL/GenBank/DDBJ whole genome shotgun (WGS) entry which is preliminary data.</text>
</comment>
<evidence type="ECO:0000313" key="3">
    <source>
        <dbReference type="Proteomes" id="UP001345827"/>
    </source>
</evidence>
<feature type="region of interest" description="Disordered" evidence="1">
    <location>
        <begin position="1"/>
        <end position="53"/>
    </location>
</feature>
<dbReference type="Proteomes" id="UP001345827">
    <property type="component" value="Unassembled WGS sequence"/>
</dbReference>
<organism evidence="2 3">
    <name type="scientific">Vermiconidia calcicola</name>
    <dbReference type="NCBI Taxonomy" id="1690605"/>
    <lineage>
        <taxon>Eukaryota</taxon>
        <taxon>Fungi</taxon>
        <taxon>Dikarya</taxon>
        <taxon>Ascomycota</taxon>
        <taxon>Pezizomycotina</taxon>
        <taxon>Dothideomycetes</taxon>
        <taxon>Dothideomycetidae</taxon>
        <taxon>Mycosphaerellales</taxon>
        <taxon>Extremaceae</taxon>
        <taxon>Vermiconidia</taxon>
    </lineage>
</organism>
<keyword evidence="3" id="KW-1185">Reference proteome</keyword>
<evidence type="ECO:0000313" key="2">
    <source>
        <dbReference type="EMBL" id="KAK5539556.1"/>
    </source>
</evidence>
<dbReference type="EMBL" id="JAXLQG010000005">
    <property type="protein sequence ID" value="KAK5539556.1"/>
    <property type="molecule type" value="Genomic_DNA"/>
</dbReference>
<name>A0AAV9QBI5_9PEZI</name>
<reference evidence="2 3" key="1">
    <citation type="submission" date="2023-06" db="EMBL/GenBank/DDBJ databases">
        <title>Black Yeasts Isolated from many extreme environments.</title>
        <authorList>
            <person name="Coleine C."/>
            <person name="Stajich J.E."/>
            <person name="Selbmann L."/>
        </authorList>
    </citation>
    <scope>NUCLEOTIDE SEQUENCE [LARGE SCALE GENOMIC DNA]</scope>
    <source>
        <strain evidence="2 3">CCFEE 5887</strain>
    </source>
</reference>